<proteinExistence type="predicted"/>
<comment type="caution">
    <text evidence="1">The sequence shown here is derived from an EMBL/GenBank/DDBJ whole genome shotgun (WGS) entry which is preliminary data.</text>
</comment>
<accession>A0A5M9K718</accession>
<gene>
    <name evidence="1" type="ORF">EYC84_004940</name>
</gene>
<keyword evidence="2" id="KW-1185">Reference proteome</keyword>
<evidence type="ECO:0000313" key="2">
    <source>
        <dbReference type="Proteomes" id="UP000322873"/>
    </source>
</evidence>
<dbReference type="Proteomes" id="UP000322873">
    <property type="component" value="Unassembled WGS sequence"/>
</dbReference>
<dbReference type="EMBL" id="VICG01000002">
    <property type="protein sequence ID" value="KAA8575852.1"/>
    <property type="molecule type" value="Genomic_DNA"/>
</dbReference>
<evidence type="ECO:0000313" key="1">
    <source>
        <dbReference type="EMBL" id="KAA8575852.1"/>
    </source>
</evidence>
<name>A0A5M9K718_MONFR</name>
<sequence length="127" mass="13734">MAHLKWEEQKVMEFGMLPANVGKAEVEEAFPVDVEAPVITEIDPVDVVPVDVVELDAVVFVDAAAAEDSEAATLERFGRSEVAVVSAVVGVVAAIIGMANNEIAKAAEAADFWNRMMCMYNIIRIRV</sequence>
<dbReference type="AlphaFoldDB" id="A0A5M9K718"/>
<reference evidence="1 2" key="1">
    <citation type="submission" date="2019-06" db="EMBL/GenBank/DDBJ databases">
        <title>Genome Sequence of the Brown Rot Fungal Pathogen Monilinia fructicola.</title>
        <authorList>
            <person name="De Miccolis Angelini R.M."/>
            <person name="Landi L."/>
            <person name="Abate D."/>
            <person name="Pollastro S."/>
            <person name="Romanazzi G."/>
            <person name="Faretra F."/>
        </authorList>
    </citation>
    <scope>NUCLEOTIDE SEQUENCE [LARGE SCALE GENOMIC DNA]</scope>
    <source>
        <strain evidence="1 2">Mfrc123</strain>
    </source>
</reference>
<protein>
    <submittedName>
        <fullName evidence="1">Uncharacterized protein</fullName>
    </submittedName>
</protein>
<organism evidence="1 2">
    <name type="scientific">Monilinia fructicola</name>
    <name type="common">Brown rot fungus</name>
    <name type="synonym">Ciboria fructicola</name>
    <dbReference type="NCBI Taxonomy" id="38448"/>
    <lineage>
        <taxon>Eukaryota</taxon>
        <taxon>Fungi</taxon>
        <taxon>Dikarya</taxon>
        <taxon>Ascomycota</taxon>
        <taxon>Pezizomycotina</taxon>
        <taxon>Leotiomycetes</taxon>
        <taxon>Helotiales</taxon>
        <taxon>Sclerotiniaceae</taxon>
        <taxon>Monilinia</taxon>
    </lineage>
</organism>